<feature type="domain" description="SLBB" evidence="16">
    <location>
        <begin position="179"/>
        <end position="254"/>
    </location>
</feature>
<keyword evidence="14" id="KW-0449">Lipoprotein</keyword>
<dbReference type="PANTHER" id="PTHR33619">
    <property type="entry name" value="POLYSACCHARIDE EXPORT PROTEIN GFCE-RELATED"/>
    <property type="match status" value="1"/>
</dbReference>
<keyword evidence="10" id="KW-0626">Porin</keyword>
<dbReference type="GO" id="GO:0009279">
    <property type="term" value="C:cell outer membrane"/>
    <property type="evidence" value="ECO:0007669"/>
    <property type="project" value="UniProtKB-SubCell"/>
</dbReference>
<reference evidence="17 18" key="1">
    <citation type="submission" date="2018-08" db="EMBL/GenBank/DDBJ databases">
        <title>Complete genome sequencing of Blastochloris tepida GI.</title>
        <authorList>
            <person name="Tsukatani Y."/>
            <person name="Mori H."/>
        </authorList>
    </citation>
    <scope>NUCLEOTIDE SEQUENCE [LARGE SCALE GENOMIC DNA]</scope>
    <source>
        <strain evidence="17 18">GI</strain>
    </source>
</reference>
<evidence type="ECO:0000256" key="12">
    <source>
        <dbReference type="ARBA" id="ARBA00023139"/>
    </source>
</evidence>
<dbReference type="OrthoDB" id="7198507at2"/>
<evidence type="ECO:0000256" key="3">
    <source>
        <dbReference type="ARBA" id="ARBA00022448"/>
    </source>
</evidence>
<organism evidence="17 18">
    <name type="scientific">Blastochloris tepida</name>
    <dbReference type="NCBI Taxonomy" id="2233851"/>
    <lineage>
        <taxon>Bacteria</taxon>
        <taxon>Pseudomonadati</taxon>
        <taxon>Pseudomonadota</taxon>
        <taxon>Alphaproteobacteria</taxon>
        <taxon>Hyphomicrobiales</taxon>
        <taxon>Blastochloridaceae</taxon>
        <taxon>Blastochloris</taxon>
    </lineage>
</organism>
<evidence type="ECO:0000259" key="15">
    <source>
        <dbReference type="Pfam" id="PF02563"/>
    </source>
</evidence>
<keyword evidence="3" id="KW-0813">Transport</keyword>
<dbReference type="Pfam" id="PF22461">
    <property type="entry name" value="SLBB_2"/>
    <property type="match status" value="1"/>
</dbReference>
<evidence type="ECO:0000256" key="2">
    <source>
        <dbReference type="ARBA" id="ARBA00009450"/>
    </source>
</evidence>
<dbReference type="PROSITE" id="PS51257">
    <property type="entry name" value="PROKAR_LIPOPROTEIN"/>
    <property type="match status" value="1"/>
</dbReference>
<evidence type="ECO:0000313" key="18">
    <source>
        <dbReference type="Proteomes" id="UP000266934"/>
    </source>
</evidence>
<dbReference type="EMBL" id="AP018907">
    <property type="protein sequence ID" value="BBF94164.1"/>
    <property type="molecule type" value="Genomic_DNA"/>
</dbReference>
<dbReference type="InterPro" id="IPR049712">
    <property type="entry name" value="Poly_export"/>
</dbReference>
<keyword evidence="9" id="KW-0406">Ion transport</keyword>
<keyword evidence="18" id="KW-1185">Reference proteome</keyword>
<dbReference type="InterPro" id="IPR054765">
    <property type="entry name" value="SLBB_dom"/>
</dbReference>
<keyword evidence="6" id="KW-0812">Transmembrane</keyword>
<dbReference type="RefSeq" id="WP_126401302.1">
    <property type="nucleotide sequence ID" value="NZ_AP018907.1"/>
</dbReference>
<dbReference type="Gene3D" id="3.30.1950.10">
    <property type="entry name" value="wza like domain"/>
    <property type="match status" value="1"/>
</dbReference>
<evidence type="ECO:0000256" key="4">
    <source>
        <dbReference type="ARBA" id="ARBA00022452"/>
    </source>
</evidence>
<evidence type="ECO:0000256" key="11">
    <source>
        <dbReference type="ARBA" id="ARBA00023136"/>
    </source>
</evidence>
<dbReference type="Gene3D" id="3.10.560.10">
    <property type="entry name" value="Outer membrane lipoprotein wza domain like"/>
    <property type="match status" value="2"/>
</dbReference>
<evidence type="ECO:0000256" key="6">
    <source>
        <dbReference type="ARBA" id="ARBA00022692"/>
    </source>
</evidence>
<name>A0A348G3N1_9HYPH</name>
<keyword evidence="12" id="KW-0564">Palmitate</keyword>
<keyword evidence="4" id="KW-1134">Transmembrane beta strand</keyword>
<evidence type="ECO:0000256" key="8">
    <source>
        <dbReference type="ARBA" id="ARBA00023047"/>
    </source>
</evidence>
<evidence type="ECO:0000259" key="16">
    <source>
        <dbReference type="Pfam" id="PF22461"/>
    </source>
</evidence>
<proteinExistence type="inferred from homology"/>
<dbReference type="InterPro" id="IPR003715">
    <property type="entry name" value="Poly_export_N"/>
</dbReference>
<dbReference type="AlphaFoldDB" id="A0A348G3N1"/>
<dbReference type="GO" id="GO:0046930">
    <property type="term" value="C:pore complex"/>
    <property type="evidence" value="ECO:0007669"/>
    <property type="project" value="UniProtKB-KW"/>
</dbReference>
<keyword evidence="8" id="KW-0625">Polysaccharide transport</keyword>
<evidence type="ECO:0000313" key="17">
    <source>
        <dbReference type="EMBL" id="BBF94164.1"/>
    </source>
</evidence>
<dbReference type="GO" id="GO:0015288">
    <property type="term" value="F:porin activity"/>
    <property type="evidence" value="ECO:0007669"/>
    <property type="project" value="UniProtKB-KW"/>
</dbReference>
<dbReference type="GO" id="GO:0006811">
    <property type="term" value="P:monoatomic ion transport"/>
    <property type="evidence" value="ECO:0007669"/>
    <property type="project" value="UniProtKB-KW"/>
</dbReference>
<dbReference type="PANTHER" id="PTHR33619:SF3">
    <property type="entry name" value="POLYSACCHARIDE EXPORT PROTEIN GFCE-RELATED"/>
    <property type="match status" value="1"/>
</dbReference>
<dbReference type="Pfam" id="PF02563">
    <property type="entry name" value="Poly_export"/>
    <property type="match status" value="1"/>
</dbReference>
<sequence>MTNNWRHPRPGRLVAVLGFALLAGGCYVLPAAGPNGAYVKSEAVGDQSGLPYDLIELNAHVAAVLSTRGSGTFAGTFKDRRPPSEIPIGIGDVVSVTIFEAQQGGLFIPAEASVRPGNFVTIPDQVVDRSGFISVPYAGRIPAANRGPAEVQGIIEARLRDRAIDPQVVVAVTNQRSSQVSVLGEVNSPIKYPLTSAGDRILDALARAGGPKGQDYDTWITLQRGGREASVGYGTLIKEPSNNIYIQPEDTLIVSRQAPAFMAFGASGANGQFKFDKEQMNLAEGMAMAGGLLDDRAEPSYVFLYRLESREVAERIGADLTKWQTNQVPVIYSLNLRNPGGFFLARKVPLRDKDIIYVANAEGVEWAKFLQFVRLHITTVLEADAIKTVGQ</sequence>
<keyword evidence="5" id="KW-0762">Sugar transport</keyword>
<protein>
    <submittedName>
        <fullName evidence="17">Sugar ABC transporter substrate-binding protein</fullName>
    </submittedName>
</protein>
<dbReference type="KEGG" id="blag:BLTE_28490"/>
<evidence type="ECO:0000256" key="5">
    <source>
        <dbReference type="ARBA" id="ARBA00022597"/>
    </source>
</evidence>
<comment type="subcellular location">
    <subcellularLocation>
        <location evidence="1">Cell outer membrane</location>
        <topology evidence="1">Multi-pass membrane protein</topology>
    </subcellularLocation>
</comment>
<evidence type="ECO:0000256" key="7">
    <source>
        <dbReference type="ARBA" id="ARBA00022729"/>
    </source>
</evidence>
<evidence type="ECO:0000256" key="13">
    <source>
        <dbReference type="ARBA" id="ARBA00023237"/>
    </source>
</evidence>
<gene>
    <name evidence="17" type="primary">pssN</name>
    <name evidence="17" type="ORF">BLTE_28490</name>
</gene>
<keyword evidence="7" id="KW-0732">Signal</keyword>
<keyword evidence="13" id="KW-0998">Cell outer membrane</keyword>
<dbReference type="GO" id="GO:0015159">
    <property type="term" value="F:polysaccharide transmembrane transporter activity"/>
    <property type="evidence" value="ECO:0007669"/>
    <property type="project" value="InterPro"/>
</dbReference>
<comment type="similarity">
    <text evidence="2">Belongs to the BexD/CtrA/VexA family.</text>
</comment>
<dbReference type="Proteomes" id="UP000266934">
    <property type="component" value="Chromosome"/>
</dbReference>
<accession>A0A348G3N1</accession>
<evidence type="ECO:0000256" key="14">
    <source>
        <dbReference type="ARBA" id="ARBA00023288"/>
    </source>
</evidence>
<keyword evidence="11" id="KW-0472">Membrane</keyword>
<evidence type="ECO:0000256" key="1">
    <source>
        <dbReference type="ARBA" id="ARBA00004571"/>
    </source>
</evidence>
<feature type="domain" description="Polysaccharide export protein N-terminal" evidence="15">
    <location>
        <begin position="82"/>
        <end position="173"/>
    </location>
</feature>
<evidence type="ECO:0000256" key="10">
    <source>
        <dbReference type="ARBA" id="ARBA00023114"/>
    </source>
</evidence>
<evidence type="ECO:0000256" key="9">
    <source>
        <dbReference type="ARBA" id="ARBA00023065"/>
    </source>
</evidence>